<dbReference type="InterPro" id="IPR015797">
    <property type="entry name" value="NUDIX_hydrolase-like_dom_sf"/>
</dbReference>
<dbReference type="SUPFAM" id="SSF55811">
    <property type="entry name" value="Nudix"/>
    <property type="match status" value="1"/>
</dbReference>
<feature type="domain" description="Nudix hydrolase" evidence="8">
    <location>
        <begin position="77"/>
        <end position="217"/>
    </location>
</feature>
<keyword evidence="5" id="KW-0460">Magnesium</keyword>
<dbReference type="PROSITE" id="PS51462">
    <property type="entry name" value="NUDIX"/>
    <property type="match status" value="1"/>
</dbReference>
<dbReference type="EMBL" id="FOCW01000003">
    <property type="protein sequence ID" value="SEN61045.1"/>
    <property type="molecule type" value="Genomic_DNA"/>
</dbReference>
<dbReference type="GO" id="GO:0046872">
    <property type="term" value="F:metal ion binding"/>
    <property type="evidence" value="ECO:0007669"/>
    <property type="project" value="UniProtKB-KW"/>
</dbReference>
<dbReference type="Pfam" id="PF00293">
    <property type="entry name" value="NUDIX"/>
    <property type="match status" value="1"/>
</dbReference>
<evidence type="ECO:0000313" key="9">
    <source>
        <dbReference type="EMBL" id="SEN61045.1"/>
    </source>
</evidence>
<comment type="cofactor">
    <cofactor evidence="2">
        <name>Mg(2+)</name>
        <dbReference type="ChEBI" id="CHEBI:18420"/>
    </cofactor>
</comment>
<feature type="compositionally biased region" description="Polar residues" evidence="7">
    <location>
        <begin position="1"/>
        <end position="11"/>
    </location>
</feature>
<dbReference type="InterPro" id="IPR045121">
    <property type="entry name" value="CoAse"/>
</dbReference>
<evidence type="ECO:0000313" key="10">
    <source>
        <dbReference type="Proteomes" id="UP000199531"/>
    </source>
</evidence>
<feature type="region of interest" description="Disordered" evidence="7">
    <location>
        <begin position="1"/>
        <end position="25"/>
    </location>
</feature>
<dbReference type="RefSeq" id="WP_091816452.1">
    <property type="nucleotide sequence ID" value="NZ_FOCW01000003.1"/>
</dbReference>
<dbReference type="GO" id="GO:0010945">
    <property type="term" value="F:coenzyme A diphosphatase activity"/>
    <property type="evidence" value="ECO:0007669"/>
    <property type="project" value="InterPro"/>
</dbReference>
<evidence type="ECO:0000256" key="3">
    <source>
        <dbReference type="ARBA" id="ARBA00022723"/>
    </source>
</evidence>
<dbReference type="Gene3D" id="3.90.79.10">
    <property type="entry name" value="Nucleoside Triphosphate Pyrophosphohydrolase"/>
    <property type="match status" value="1"/>
</dbReference>
<sequence>MTKHSQQSVSPDNDRGVQPGIFDPRDVPVWQEATDNVHRQIAVPWDRLSVPALQQRFAEPPNWEQELRREQYPQEHSPRDAAVLIGLQPWQLPEVTAPTSGLRVVLTQRTPHLRSHGGQIAFPGGKIDDDDHDAVAAALREAHEEVGVPSDGVEVLGQLPLYVTGTGYHVTPVVAVLPPALQFDPNPFEVDEVFTVPLDFLMDPQHHRMHQWQPAHNHRREWFSMPYYDLQAGRERYIWGVTAGILRNLYRFLAA</sequence>
<evidence type="ECO:0000256" key="6">
    <source>
        <dbReference type="ARBA" id="ARBA00023211"/>
    </source>
</evidence>
<keyword evidence="3" id="KW-0479">Metal-binding</keyword>
<dbReference type="Proteomes" id="UP000199531">
    <property type="component" value="Unassembled WGS sequence"/>
</dbReference>
<dbReference type="OrthoDB" id="9802805at2"/>
<dbReference type="CDD" id="cd03426">
    <property type="entry name" value="NUDIX_CoAse_Nudt7"/>
    <property type="match status" value="1"/>
</dbReference>
<accession>A0A1H8HYP9</accession>
<reference evidence="9 10" key="1">
    <citation type="submission" date="2016-10" db="EMBL/GenBank/DDBJ databases">
        <authorList>
            <person name="de Groot N.N."/>
        </authorList>
    </citation>
    <scope>NUCLEOTIDE SEQUENCE [LARGE SCALE GENOMIC DNA]</scope>
    <source>
        <strain evidence="9 10">DSM 15123</strain>
    </source>
</reference>
<keyword evidence="10" id="KW-1185">Reference proteome</keyword>
<evidence type="ECO:0000256" key="1">
    <source>
        <dbReference type="ARBA" id="ARBA00001936"/>
    </source>
</evidence>
<dbReference type="PANTHER" id="PTHR12992:SF11">
    <property type="entry name" value="MITOCHONDRIAL COENZYME A DIPHOSPHATASE NUDT8"/>
    <property type="match status" value="1"/>
</dbReference>
<dbReference type="InterPro" id="IPR000086">
    <property type="entry name" value="NUDIX_hydrolase_dom"/>
</dbReference>
<proteinExistence type="predicted"/>
<evidence type="ECO:0000256" key="5">
    <source>
        <dbReference type="ARBA" id="ARBA00022842"/>
    </source>
</evidence>
<dbReference type="NCBIfam" id="NF007980">
    <property type="entry name" value="PRK10707.1"/>
    <property type="match status" value="1"/>
</dbReference>
<keyword evidence="6" id="KW-0464">Manganese</keyword>
<evidence type="ECO:0000256" key="7">
    <source>
        <dbReference type="SAM" id="MobiDB-lite"/>
    </source>
</evidence>
<dbReference type="STRING" id="1121117.SAMN02745977_01640"/>
<name>A0A1H8HYP9_9BURK</name>
<evidence type="ECO:0000256" key="4">
    <source>
        <dbReference type="ARBA" id="ARBA00022801"/>
    </source>
</evidence>
<dbReference type="AlphaFoldDB" id="A0A1H8HYP9"/>
<comment type="cofactor">
    <cofactor evidence="1">
        <name>Mn(2+)</name>
        <dbReference type="ChEBI" id="CHEBI:29035"/>
    </cofactor>
</comment>
<keyword evidence="4" id="KW-0378">Hydrolase</keyword>
<evidence type="ECO:0000259" key="8">
    <source>
        <dbReference type="PROSITE" id="PS51462"/>
    </source>
</evidence>
<gene>
    <name evidence="9" type="ORF">SAMN02745977_01640</name>
</gene>
<organism evidence="9 10">
    <name type="scientific">Brachymonas denitrificans DSM 15123</name>
    <dbReference type="NCBI Taxonomy" id="1121117"/>
    <lineage>
        <taxon>Bacteria</taxon>
        <taxon>Pseudomonadati</taxon>
        <taxon>Pseudomonadota</taxon>
        <taxon>Betaproteobacteria</taxon>
        <taxon>Burkholderiales</taxon>
        <taxon>Comamonadaceae</taxon>
        <taxon>Brachymonas</taxon>
    </lineage>
</organism>
<dbReference type="PANTHER" id="PTHR12992">
    <property type="entry name" value="NUDIX HYDROLASE"/>
    <property type="match status" value="1"/>
</dbReference>
<protein>
    <submittedName>
        <fullName evidence="9">8-oxo-dGTP pyrophosphatase MutT, NUDIX family</fullName>
    </submittedName>
</protein>
<evidence type="ECO:0000256" key="2">
    <source>
        <dbReference type="ARBA" id="ARBA00001946"/>
    </source>
</evidence>